<feature type="signal peptide" evidence="7">
    <location>
        <begin position="1"/>
        <end position="24"/>
    </location>
</feature>
<keyword evidence="3 6" id="KW-0479">Metal-binding</keyword>
<evidence type="ECO:0000313" key="11">
    <source>
        <dbReference type="Proteomes" id="UP000273982"/>
    </source>
</evidence>
<feature type="domain" description="Cytochrome c" evidence="8">
    <location>
        <begin position="26"/>
        <end position="126"/>
    </location>
</feature>
<keyword evidence="12" id="KW-1185">Reference proteome</keyword>
<gene>
    <name evidence="9" type="ORF">EHO51_06525</name>
    <name evidence="10" type="ORF">F7D13_00300</name>
</gene>
<evidence type="ECO:0000256" key="1">
    <source>
        <dbReference type="ARBA" id="ARBA00022448"/>
    </source>
</evidence>
<protein>
    <submittedName>
        <fullName evidence="9">Cytochrome c family protein</fullName>
    </submittedName>
</protein>
<reference evidence="9 11" key="1">
    <citation type="submission" date="2018-11" db="EMBL/GenBank/DDBJ databases">
        <title>Genome squencing of methanotrophic bacteria isolated from alkaline groundwater in Korea.</title>
        <authorList>
            <person name="Nguyen L.N."/>
        </authorList>
    </citation>
    <scope>NUCLEOTIDE SEQUENCE [LARGE SCALE GENOMIC DNA]</scope>
    <source>
        <strain evidence="9 11">GW6</strain>
    </source>
</reference>
<dbReference type="InterPro" id="IPR036909">
    <property type="entry name" value="Cyt_c-like_dom_sf"/>
</dbReference>
<dbReference type="GO" id="GO:0020037">
    <property type="term" value="F:heme binding"/>
    <property type="evidence" value="ECO:0007669"/>
    <property type="project" value="InterPro"/>
</dbReference>
<evidence type="ECO:0000313" key="9">
    <source>
        <dbReference type="EMBL" id="AZG76412.1"/>
    </source>
</evidence>
<evidence type="ECO:0000256" key="7">
    <source>
        <dbReference type="SAM" id="SignalP"/>
    </source>
</evidence>
<dbReference type="InterPro" id="IPR002327">
    <property type="entry name" value="Cyt_c_1A/1B"/>
</dbReference>
<keyword evidence="5 6" id="KW-0408">Iron</keyword>
<keyword evidence="4" id="KW-0249">Electron transport</keyword>
<dbReference type="Pfam" id="PF00034">
    <property type="entry name" value="Cytochrom_C"/>
    <property type="match status" value="1"/>
</dbReference>
<dbReference type="SUPFAM" id="SSF46626">
    <property type="entry name" value="Cytochrome c"/>
    <property type="match status" value="1"/>
</dbReference>
<evidence type="ECO:0000259" key="8">
    <source>
        <dbReference type="PROSITE" id="PS51007"/>
    </source>
</evidence>
<evidence type="ECO:0000313" key="12">
    <source>
        <dbReference type="Proteomes" id="UP000424673"/>
    </source>
</evidence>
<keyword evidence="7" id="KW-0732">Signal</keyword>
<evidence type="ECO:0000256" key="4">
    <source>
        <dbReference type="ARBA" id="ARBA00022982"/>
    </source>
</evidence>
<reference evidence="12" key="2">
    <citation type="submission" date="2019-09" db="EMBL/GenBank/DDBJ databases">
        <title>Isolation and complete genome sequencing of Methylocystis species.</title>
        <authorList>
            <person name="Rumah B.L."/>
            <person name="Stead C.E."/>
            <person name="Stevens B.C."/>
            <person name="Minton N.P."/>
            <person name="Grosse-Honebrink A."/>
            <person name="Zhang Y."/>
        </authorList>
    </citation>
    <scope>NUCLEOTIDE SEQUENCE [LARGE SCALE GENOMIC DNA]</scope>
    <source>
        <strain evidence="12">BRCS1</strain>
    </source>
</reference>
<dbReference type="PRINTS" id="PR00604">
    <property type="entry name" value="CYTCHRMECIAB"/>
</dbReference>
<name>A0A3G8M5I0_9HYPH</name>
<dbReference type="EMBL" id="CP034086">
    <property type="protein sequence ID" value="AZG76412.1"/>
    <property type="molecule type" value="Genomic_DNA"/>
</dbReference>
<dbReference type="PROSITE" id="PS51007">
    <property type="entry name" value="CYTC"/>
    <property type="match status" value="1"/>
</dbReference>
<evidence type="ECO:0000256" key="3">
    <source>
        <dbReference type="ARBA" id="ARBA00022723"/>
    </source>
</evidence>
<dbReference type="KEGG" id="mros:EHO51_06525"/>
<evidence type="ECO:0000256" key="2">
    <source>
        <dbReference type="ARBA" id="ARBA00022617"/>
    </source>
</evidence>
<feature type="chain" id="PRO_5044594211" evidence="7">
    <location>
        <begin position="25"/>
        <end position="132"/>
    </location>
</feature>
<organism evidence="9 11">
    <name type="scientific">Methylocystis rosea</name>
    <dbReference type="NCBI Taxonomy" id="173366"/>
    <lineage>
        <taxon>Bacteria</taxon>
        <taxon>Pseudomonadati</taxon>
        <taxon>Pseudomonadota</taxon>
        <taxon>Alphaproteobacteria</taxon>
        <taxon>Hyphomicrobiales</taxon>
        <taxon>Methylocystaceae</taxon>
        <taxon>Methylocystis</taxon>
    </lineage>
</organism>
<keyword evidence="2 6" id="KW-0349">Heme</keyword>
<dbReference type="Gene3D" id="1.10.760.10">
    <property type="entry name" value="Cytochrome c-like domain"/>
    <property type="match status" value="1"/>
</dbReference>
<dbReference type="InterPro" id="IPR009056">
    <property type="entry name" value="Cyt_c-like_dom"/>
</dbReference>
<dbReference type="Proteomes" id="UP000273982">
    <property type="component" value="Chromosome"/>
</dbReference>
<dbReference type="GO" id="GO:0009055">
    <property type="term" value="F:electron transfer activity"/>
    <property type="evidence" value="ECO:0007669"/>
    <property type="project" value="InterPro"/>
</dbReference>
<proteinExistence type="predicted"/>
<dbReference type="GO" id="GO:0046872">
    <property type="term" value="F:metal ion binding"/>
    <property type="evidence" value="ECO:0007669"/>
    <property type="project" value="UniProtKB-KW"/>
</dbReference>
<dbReference type="EMBL" id="CP044328">
    <property type="protein sequence ID" value="QGM92592.1"/>
    <property type="molecule type" value="Genomic_DNA"/>
</dbReference>
<evidence type="ECO:0000313" key="10">
    <source>
        <dbReference type="EMBL" id="QGM92592.1"/>
    </source>
</evidence>
<dbReference type="AlphaFoldDB" id="A0A3G8M5I0"/>
<dbReference type="PANTHER" id="PTHR11961">
    <property type="entry name" value="CYTOCHROME C"/>
    <property type="match status" value="1"/>
</dbReference>
<evidence type="ECO:0000256" key="5">
    <source>
        <dbReference type="ARBA" id="ARBA00023004"/>
    </source>
</evidence>
<dbReference type="Proteomes" id="UP000424673">
    <property type="component" value="Chromosome"/>
</dbReference>
<dbReference type="RefSeq" id="WP_018408347.1">
    <property type="nucleotide sequence ID" value="NZ_CP034086.1"/>
</dbReference>
<evidence type="ECO:0000256" key="6">
    <source>
        <dbReference type="PROSITE-ProRule" id="PRU00433"/>
    </source>
</evidence>
<keyword evidence="1" id="KW-0813">Transport</keyword>
<sequence length="132" mass="13939">MKTISLLTFAASVAFAASAGQALAAGDPAAGEKIFAKCKACHQVGETAKNAVAPQLNGLDGRKAGSVEGYNYSEADKNSGIVWDEASFKEFIKNPKAKIPGTKMIFQGLPNDADQENVWAYLVQFGPDGKKK</sequence>
<reference evidence="10 12" key="3">
    <citation type="journal article" date="2021" name="AMB Express">
        <title>Isolation and characterisation of Methylocystis spp. for poly-3-hydroxybutyrate production using waste methane feedstocks.</title>
        <authorList>
            <person name="Rumah B.L."/>
            <person name="Stead C.E."/>
            <person name="Claxton Stevens B.H."/>
            <person name="Minton N.P."/>
            <person name="Grosse-Honebrink A."/>
            <person name="Zhang Y."/>
        </authorList>
    </citation>
    <scope>NUCLEOTIDE SEQUENCE [LARGE SCALE GENOMIC DNA]</scope>
    <source>
        <strain evidence="10 12">BRCS1</strain>
    </source>
</reference>
<accession>A0A3G8M5I0</accession>